<keyword evidence="3" id="KW-0732">Signal</keyword>
<reference evidence="4 5" key="1">
    <citation type="submission" date="2019-08" db="EMBL/GenBank/DDBJ databases">
        <authorList>
            <person name="Ye J."/>
        </authorList>
    </citation>
    <scope>NUCLEOTIDE SEQUENCE [LARGE SCALE GENOMIC DNA]</scope>
    <source>
        <strain evidence="4 5">TK008</strain>
    </source>
</reference>
<keyword evidence="1" id="KW-0175">Coiled coil</keyword>
<dbReference type="Proteomes" id="UP000321562">
    <property type="component" value="Unassembled WGS sequence"/>
</dbReference>
<keyword evidence="5" id="KW-1185">Reference proteome</keyword>
<dbReference type="Gene3D" id="1.25.40.10">
    <property type="entry name" value="Tetratricopeptide repeat domain"/>
    <property type="match status" value="1"/>
</dbReference>
<feature type="region of interest" description="Disordered" evidence="2">
    <location>
        <begin position="321"/>
        <end position="350"/>
    </location>
</feature>
<feature type="region of interest" description="Disordered" evidence="2">
    <location>
        <begin position="179"/>
        <end position="214"/>
    </location>
</feature>
<feature type="compositionally biased region" description="Low complexity" evidence="2">
    <location>
        <begin position="335"/>
        <end position="350"/>
    </location>
</feature>
<evidence type="ECO:0000313" key="4">
    <source>
        <dbReference type="EMBL" id="TXB69667.1"/>
    </source>
</evidence>
<feature type="coiled-coil region" evidence="1">
    <location>
        <begin position="73"/>
        <end position="134"/>
    </location>
</feature>
<feature type="chain" id="PRO_5023151635" evidence="3">
    <location>
        <begin position="25"/>
        <end position="350"/>
    </location>
</feature>
<name>A0A5C6S5U4_9RHOB</name>
<accession>A0A5C6S5U4</accession>
<proteinExistence type="predicted"/>
<comment type="caution">
    <text evidence="4">The sequence shown here is derived from an EMBL/GenBank/DDBJ whole genome shotgun (WGS) entry which is preliminary data.</text>
</comment>
<organism evidence="4 5">
    <name type="scientific">Paracoccus aurantiacus</name>
    <dbReference type="NCBI Taxonomy" id="2599412"/>
    <lineage>
        <taxon>Bacteria</taxon>
        <taxon>Pseudomonadati</taxon>
        <taxon>Pseudomonadota</taxon>
        <taxon>Alphaproteobacteria</taxon>
        <taxon>Rhodobacterales</taxon>
        <taxon>Paracoccaceae</taxon>
        <taxon>Paracoccus</taxon>
    </lineage>
</organism>
<gene>
    <name evidence="4" type="ORF">FQV27_05985</name>
</gene>
<evidence type="ECO:0000256" key="1">
    <source>
        <dbReference type="SAM" id="Coils"/>
    </source>
</evidence>
<dbReference type="AlphaFoldDB" id="A0A5C6S5U4"/>
<dbReference type="SUPFAM" id="SSF48452">
    <property type="entry name" value="TPR-like"/>
    <property type="match status" value="1"/>
</dbReference>
<evidence type="ECO:0000313" key="5">
    <source>
        <dbReference type="Proteomes" id="UP000321562"/>
    </source>
</evidence>
<evidence type="ECO:0000256" key="2">
    <source>
        <dbReference type="SAM" id="MobiDB-lite"/>
    </source>
</evidence>
<evidence type="ECO:0000256" key="3">
    <source>
        <dbReference type="SAM" id="SignalP"/>
    </source>
</evidence>
<protein>
    <submittedName>
        <fullName evidence="4">Tol-pal system protein</fullName>
    </submittedName>
</protein>
<dbReference type="OrthoDB" id="9763909at2"/>
<dbReference type="EMBL" id="VOPL01000002">
    <property type="protein sequence ID" value="TXB69667.1"/>
    <property type="molecule type" value="Genomic_DNA"/>
</dbReference>
<dbReference type="RefSeq" id="WP_147096957.1">
    <property type="nucleotide sequence ID" value="NZ_JBHUFH010000001.1"/>
</dbReference>
<sequence length="350" mass="35637">MRAITAAAFLAGIGLCAAALPAGAQDIAIPDAIAIDDATLANGLQPLPATEDIAAVVAAENAAARPDVDSETLADMQADLRAVSADLQGLRAELLASGAQGFAAAGGDSAIDRMNAMEAKIAALTDRTEQLSNRIRQVVADGTNRVGDIEFRLCELDPNCDLGALMTADLGGGNPVPVLPRADGAPPTLPPSEVSSTTLPPVEPPPSEVSPPTEEEAREFAEARKAVEAEDWAGAISKLEHLVSAHAGGPMTADSLYLLGMAQQGGGQPDLAAQSWLLAFSAAPDGPRAPASLLALSRAMVSLGTPADACPYLDELARRFPQSPEEGEGKRIAEEAACATPDAAVEGAAD</sequence>
<dbReference type="InterPro" id="IPR011990">
    <property type="entry name" value="TPR-like_helical_dom_sf"/>
</dbReference>
<feature type="signal peptide" evidence="3">
    <location>
        <begin position="1"/>
        <end position="24"/>
    </location>
</feature>